<organism evidence="2 3">
    <name type="scientific">Phormidesmis priestleyi ULC007</name>
    <dbReference type="NCBI Taxonomy" id="1920490"/>
    <lineage>
        <taxon>Bacteria</taxon>
        <taxon>Bacillati</taxon>
        <taxon>Cyanobacteriota</taxon>
        <taxon>Cyanophyceae</taxon>
        <taxon>Leptolyngbyales</taxon>
        <taxon>Leptolyngbyaceae</taxon>
        <taxon>Phormidesmis</taxon>
    </lineage>
</organism>
<evidence type="ECO:0000256" key="1">
    <source>
        <dbReference type="SAM" id="MobiDB-lite"/>
    </source>
</evidence>
<dbReference type="EMBL" id="PVWG01000075">
    <property type="protein sequence ID" value="PSB14864.1"/>
    <property type="molecule type" value="Genomic_DNA"/>
</dbReference>
<feature type="compositionally biased region" description="Low complexity" evidence="1">
    <location>
        <begin position="170"/>
        <end position="182"/>
    </location>
</feature>
<gene>
    <name evidence="2" type="ORF">C7B65_25720</name>
</gene>
<dbReference type="STRING" id="1920490.GCA_001895925_05382"/>
<comment type="caution">
    <text evidence="2">The sequence shown here is derived from an EMBL/GenBank/DDBJ whole genome shotgun (WGS) entry which is preliminary data.</text>
</comment>
<protein>
    <submittedName>
        <fullName evidence="2">Uncharacterized protein</fullName>
    </submittedName>
</protein>
<reference evidence="2 3" key="2">
    <citation type="submission" date="2018-03" db="EMBL/GenBank/DDBJ databases">
        <title>The ancient ancestry and fast evolution of plastids.</title>
        <authorList>
            <person name="Moore K.R."/>
            <person name="Magnabosco C."/>
            <person name="Momper L."/>
            <person name="Gold D.A."/>
            <person name="Bosak T."/>
            <person name="Fournier G.P."/>
        </authorList>
    </citation>
    <scope>NUCLEOTIDE SEQUENCE [LARGE SCALE GENOMIC DNA]</scope>
    <source>
        <strain evidence="2 3">ULC007</strain>
    </source>
</reference>
<evidence type="ECO:0000313" key="2">
    <source>
        <dbReference type="EMBL" id="PSB14864.1"/>
    </source>
</evidence>
<proteinExistence type="predicted"/>
<name>A0A2T1D386_9CYAN</name>
<keyword evidence="3" id="KW-1185">Reference proteome</keyword>
<sequence length="207" mass="22865">MSNLIPPNSAAKVQAELVVDAISKLEALPQKTPTQKRELTTRETVSAMYGTLAKLRFEKGYSFDEIADFLKEMIGLDVSPKTLHNYFAEETKSRKKSARQQNRRSRGTDSPAIAQRSIETTLDNSGSTSEPESSSPSVITPDCQLDSSVESDSSQFDLQQAEIPNDSEEAASPAANALIASSEPLTNERWVEPEFNTIQTRPKKRRS</sequence>
<feature type="compositionally biased region" description="Basic residues" evidence="1">
    <location>
        <begin position="93"/>
        <end position="105"/>
    </location>
</feature>
<accession>A0A2T1D386</accession>
<dbReference type="Proteomes" id="UP000238634">
    <property type="component" value="Unassembled WGS sequence"/>
</dbReference>
<feature type="region of interest" description="Disordered" evidence="1">
    <location>
        <begin position="89"/>
        <end position="207"/>
    </location>
</feature>
<evidence type="ECO:0000313" key="3">
    <source>
        <dbReference type="Proteomes" id="UP000238634"/>
    </source>
</evidence>
<feature type="compositionally biased region" description="Polar residues" evidence="1">
    <location>
        <begin position="145"/>
        <end position="158"/>
    </location>
</feature>
<reference evidence="2 3" key="1">
    <citation type="submission" date="2018-02" db="EMBL/GenBank/DDBJ databases">
        <authorList>
            <person name="Cohen D.B."/>
            <person name="Kent A.D."/>
        </authorList>
    </citation>
    <scope>NUCLEOTIDE SEQUENCE [LARGE SCALE GENOMIC DNA]</scope>
    <source>
        <strain evidence="2 3">ULC007</strain>
    </source>
</reference>
<dbReference type="RefSeq" id="WP_073074797.1">
    <property type="nucleotide sequence ID" value="NZ_MPPI01000046.1"/>
</dbReference>
<feature type="compositionally biased region" description="Low complexity" evidence="1">
    <location>
        <begin position="125"/>
        <end position="137"/>
    </location>
</feature>
<dbReference type="AlphaFoldDB" id="A0A2T1D386"/>